<accession>A0A2I1M1I4</accession>
<evidence type="ECO:0000259" key="2">
    <source>
        <dbReference type="Pfam" id="PF03374"/>
    </source>
</evidence>
<name>A0A2I1M1I4_9BIFI</name>
<comment type="caution">
    <text evidence="3">The sequence shown here is derived from an EMBL/GenBank/DDBJ whole genome shotgun (WGS) entry which is preliminary data.</text>
</comment>
<feature type="non-terminal residue" evidence="3">
    <location>
        <position position="1"/>
    </location>
</feature>
<dbReference type="Pfam" id="PF03374">
    <property type="entry name" value="ANT"/>
    <property type="match status" value="1"/>
</dbReference>
<keyword evidence="1" id="KW-0175">Coiled coil</keyword>
<dbReference type="InterPro" id="IPR005039">
    <property type="entry name" value="Ant_C"/>
</dbReference>
<dbReference type="GO" id="GO:0003677">
    <property type="term" value="F:DNA binding"/>
    <property type="evidence" value="ECO:0007669"/>
    <property type="project" value="InterPro"/>
</dbReference>
<evidence type="ECO:0000256" key="1">
    <source>
        <dbReference type="SAM" id="Coils"/>
    </source>
</evidence>
<protein>
    <submittedName>
        <fullName evidence="3">Phage repressor protein/antirepressor Ant</fullName>
    </submittedName>
</protein>
<organism evidence="3 4">
    <name type="scientific">Alloscardovia omnicolens</name>
    <dbReference type="NCBI Taxonomy" id="419015"/>
    <lineage>
        <taxon>Bacteria</taxon>
        <taxon>Bacillati</taxon>
        <taxon>Actinomycetota</taxon>
        <taxon>Actinomycetes</taxon>
        <taxon>Bifidobacteriales</taxon>
        <taxon>Bifidobacteriaceae</taxon>
        <taxon>Alloscardovia</taxon>
    </lineage>
</organism>
<feature type="domain" description="Antirepressor protein C-terminal" evidence="2">
    <location>
        <begin position="77"/>
        <end position="187"/>
    </location>
</feature>
<dbReference type="EMBL" id="PKGU01000009">
    <property type="protein sequence ID" value="PKZ13964.1"/>
    <property type="molecule type" value="Genomic_DNA"/>
</dbReference>
<proteinExistence type="predicted"/>
<feature type="coiled-coil region" evidence="1">
    <location>
        <begin position="45"/>
        <end position="79"/>
    </location>
</feature>
<evidence type="ECO:0000313" key="4">
    <source>
        <dbReference type="Proteomes" id="UP000242263"/>
    </source>
</evidence>
<gene>
    <name evidence="3" type="ORF">CYJ32_07925</name>
</gene>
<dbReference type="Proteomes" id="UP000242263">
    <property type="component" value="Unassembled WGS sequence"/>
</dbReference>
<reference evidence="3 4" key="1">
    <citation type="submission" date="2017-12" db="EMBL/GenBank/DDBJ databases">
        <title>Phylogenetic diversity of female urinary microbiome.</title>
        <authorList>
            <person name="Thomas-White K."/>
            <person name="Wolfe A.J."/>
        </authorList>
    </citation>
    <scope>NUCLEOTIDE SEQUENCE [LARGE SCALE GENOMIC DNA]</scope>
    <source>
        <strain evidence="3 4">UMB0064</strain>
    </source>
</reference>
<dbReference type="RefSeq" id="WP_101541653.1">
    <property type="nucleotide sequence ID" value="NZ_PKGU01000009.1"/>
</dbReference>
<evidence type="ECO:0000313" key="3">
    <source>
        <dbReference type="EMBL" id="PKZ13964.1"/>
    </source>
</evidence>
<dbReference type="AlphaFoldDB" id="A0A2I1M1I4"/>
<sequence>LSSKLPNARKFKHWVTSEVLPSIRQHGAYMTPATIEQTLNNPDFIIQLATQLKDAQQRVEVVESENQVQKQQIEAQEQQLIEQEPKVVFANAVSASKHNILVGELAKTLRSNGVDIGTHRLFEYLRQHGYLIKRKGHEWNAPTQKSLELELMVRIERTVVEGNSTKCAFTTLITPKGQIYFVNHFLKRRDPDLGFDEPKIPDFTPDTSR</sequence>